<dbReference type="PANTHER" id="PTHR48111">
    <property type="entry name" value="REGULATOR OF RPOS"/>
    <property type="match status" value="1"/>
</dbReference>
<dbReference type="SUPFAM" id="SSF46894">
    <property type="entry name" value="C-terminal effector domain of the bipartite response regulators"/>
    <property type="match status" value="1"/>
</dbReference>
<keyword evidence="2" id="KW-0902">Two-component regulatory system</keyword>
<dbReference type="InterPro" id="IPR001867">
    <property type="entry name" value="OmpR/PhoB-type_DNA-bd"/>
</dbReference>
<keyword evidence="1 6" id="KW-0597">Phosphoprotein</keyword>
<dbReference type="EMBL" id="CP017111">
    <property type="protein sequence ID" value="AOO64694.1"/>
    <property type="molecule type" value="Genomic_DNA"/>
</dbReference>
<dbReference type="GO" id="GO:0000156">
    <property type="term" value="F:phosphorelay response regulator activity"/>
    <property type="evidence" value="ECO:0007669"/>
    <property type="project" value="TreeGrafter"/>
</dbReference>
<dbReference type="CDD" id="cd00383">
    <property type="entry name" value="trans_reg_C"/>
    <property type="match status" value="1"/>
</dbReference>
<evidence type="ECO:0000256" key="2">
    <source>
        <dbReference type="ARBA" id="ARBA00023012"/>
    </source>
</evidence>
<dbReference type="Gene3D" id="6.10.250.690">
    <property type="match status" value="1"/>
</dbReference>
<dbReference type="GO" id="GO:0005829">
    <property type="term" value="C:cytosol"/>
    <property type="evidence" value="ECO:0007669"/>
    <property type="project" value="TreeGrafter"/>
</dbReference>
<dbReference type="SUPFAM" id="SSF52172">
    <property type="entry name" value="CheY-like"/>
    <property type="match status" value="2"/>
</dbReference>
<keyword evidence="3" id="KW-0805">Transcription regulation</keyword>
<name>A0A1D7TIJ6_9BACT</name>
<dbReference type="InterPro" id="IPR036388">
    <property type="entry name" value="WH-like_DNA-bd_sf"/>
</dbReference>
<evidence type="ECO:0000256" key="6">
    <source>
        <dbReference type="PROSITE-ProRule" id="PRU00169"/>
    </source>
</evidence>
<organism evidence="10 11">
    <name type="scientific">Sulfurospirillum halorespirans DSM 13726</name>
    <dbReference type="NCBI Taxonomy" id="1193502"/>
    <lineage>
        <taxon>Bacteria</taxon>
        <taxon>Pseudomonadati</taxon>
        <taxon>Campylobacterota</taxon>
        <taxon>Epsilonproteobacteria</taxon>
        <taxon>Campylobacterales</taxon>
        <taxon>Sulfurospirillaceae</taxon>
        <taxon>Sulfurospirillum</taxon>
    </lineage>
</organism>
<evidence type="ECO:0000259" key="8">
    <source>
        <dbReference type="PROSITE" id="PS50110"/>
    </source>
</evidence>
<dbReference type="GO" id="GO:0000976">
    <property type="term" value="F:transcription cis-regulatory region binding"/>
    <property type="evidence" value="ECO:0007669"/>
    <property type="project" value="TreeGrafter"/>
</dbReference>
<dbReference type="GO" id="GO:0032993">
    <property type="term" value="C:protein-DNA complex"/>
    <property type="evidence" value="ECO:0007669"/>
    <property type="project" value="TreeGrafter"/>
</dbReference>
<dbReference type="InterPro" id="IPR011006">
    <property type="entry name" value="CheY-like_superfamily"/>
</dbReference>
<dbReference type="KEGG" id="shal:SHALO_0913"/>
<dbReference type="RefSeq" id="WP_145923229.1">
    <property type="nucleotide sequence ID" value="NZ_CP017111.1"/>
</dbReference>
<evidence type="ECO:0000256" key="5">
    <source>
        <dbReference type="ARBA" id="ARBA00023163"/>
    </source>
</evidence>
<evidence type="ECO:0000256" key="4">
    <source>
        <dbReference type="ARBA" id="ARBA00023125"/>
    </source>
</evidence>
<dbReference type="Gene3D" id="3.40.50.2300">
    <property type="match status" value="1"/>
</dbReference>
<accession>A0A1D7TIJ6</accession>
<evidence type="ECO:0000259" key="9">
    <source>
        <dbReference type="PROSITE" id="PS51755"/>
    </source>
</evidence>
<evidence type="ECO:0000256" key="1">
    <source>
        <dbReference type="ARBA" id="ARBA00022553"/>
    </source>
</evidence>
<dbReference type="InterPro" id="IPR016032">
    <property type="entry name" value="Sig_transdc_resp-reg_C-effctor"/>
</dbReference>
<proteinExistence type="predicted"/>
<evidence type="ECO:0000313" key="11">
    <source>
        <dbReference type="Proteomes" id="UP000094609"/>
    </source>
</evidence>
<dbReference type="PROSITE" id="PS50110">
    <property type="entry name" value="RESPONSE_REGULATORY"/>
    <property type="match status" value="1"/>
</dbReference>
<protein>
    <submittedName>
        <fullName evidence="10">DNA-binding response regulator, OmpR family</fullName>
    </submittedName>
</protein>
<feature type="DNA-binding region" description="OmpR/PhoB-type" evidence="7">
    <location>
        <begin position="169"/>
        <end position="271"/>
    </location>
</feature>
<dbReference type="SMART" id="SM00862">
    <property type="entry name" value="Trans_reg_C"/>
    <property type="match status" value="1"/>
</dbReference>
<dbReference type="AlphaFoldDB" id="A0A1D7TIJ6"/>
<feature type="modified residue" description="4-aspartylphosphate" evidence="6">
    <location>
        <position position="102"/>
    </location>
</feature>
<dbReference type="InterPro" id="IPR001789">
    <property type="entry name" value="Sig_transdc_resp-reg_receiver"/>
</dbReference>
<keyword evidence="5" id="KW-0804">Transcription</keyword>
<dbReference type="Proteomes" id="UP000094609">
    <property type="component" value="Chromosome"/>
</dbReference>
<keyword evidence="4 7" id="KW-0238">DNA-binding</keyword>
<reference evidence="11" key="1">
    <citation type="submission" date="2016-08" db="EMBL/GenBank/DDBJ databases">
        <title>Complete genome sequence of the organohalide-respiring Epsilonproteobacterium Sulfurospirillum halorespirans.</title>
        <authorList>
            <person name="Goris T."/>
            <person name="Zimmermann J."/>
            <person name="Schenz B."/>
            <person name="Lemos M."/>
            <person name="Hackermueller J."/>
            <person name="Diekert G."/>
        </authorList>
    </citation>
    <scope>NUCLEOTIDE SEQUENCE [LARGE SCALE GENOMIC DNA]</scope>
    <source>
        <strain>DSM 13726</strain>
        <strain evidence="11">PCE-M2</strain>
    </source>
</reference>
<dbReference type="PATRIC" id="fig|1193502.14.peg.920"/>
<dbReference type="Pfam" id="PF00486">
    <property type="entry name" value="Trans_reg_C"/>
    <property type="match status" value="1"/>
</dbReference>
<evidence type="ECO:0000256" key="7">
    <source>
        <dbReference type="PROSITE-ProRule" id="PRU01091"/>
    </source>
</evidence>
<dbReference type="Gene3D" id="1.10.10.10">
    <property type="entry name" value="Winged helix-like DNA-binding domain superfamily/Winged helix DNA-binding domain"/>
    <property type="match status" value="1"/>
</dbReference>
<dbReference type="PROSITE" id="PS51755">
    <property type="entry name" value="OMPR_PHOB"/>
    <property type="match status" value="1"/>
</dbReference>
<dbReference type="InterPro" id="IPR039420">
    <property type="entry name" value="WalR-like"/>
</dbReference>
<feature type="domain" description="Response regulatory" evidence="8">
    <location>
        <begin position="52"/>
        <end position="167"/>
    </location>
</feature>
<gene>
    <name evidence="10" type="ORF">SHALO_0913</name>
</gene>
<feature type="domain" description="OmpR/PhoB-type" evidence="9">
    <location>
        <begin position="169"/>
        <end position="271"/>
    </location>
</feature>
<dbReference type="STRING" id="1193502.SHALO_0913"/>
<dbReference type="PANTHER" id="PTHR48111:SF22">
    <property type="entry name" value="REGULATOR OF RPOS"/>
    <property type="match status" value="1"/>
</dbReference>
<evidence type="ECO:0000313" key="10">
    <source>
        <dbReference type="EMBL" id="AOO64694.1"/>
    </source>
</evidence>
<keyword evidence="11" id="KW-1185">Reference proteome</keyword>
<sequence length="272" mass="30703">MVEILLIEDDLDLAELLKYALAKSEIGITIVTNPLEGLKILNEKNTFDTMIEILLIEDDLDLAELLKYALAKSEIGVTIATNPLEGLKILNEKSTFDALVLDLGLPDMDGLEVCKNVRRTYLSLPIIISSARTETLDKIKGFELGADDYVTKPYEPIELAFRLRSILRRGILVSNDSKTFLVDKQRRIIVKNKEEIAPTKLEFDIFTYLYEKEGIVIPREDILIHLGQSKFQSGLKSIDVAIGRLRQKIGDDPQNPRFIHSVRGIGYKFING</sequence>
<dbReference type="Pfam" id="PF00072">
    <property type="entry name" value="Response_reg"/>
    <property type="match status" value="1"/>
</dbReference>
<dbReference type="SMART" id="SM00448">
    <property type="entry name" value="REC"/>
    <property type="match status" value="1"/>
</dbReference>
<dbReference type="GO" id="GO:0006355">
    <property type="term" value="P:regulation of DNA-templated transcription"/>
    <property type="evidence" value="ECO:0007669"/>
    <property type="project" value="InterPro"/>
</dbReference>
<evidence type="ECO:0000256" key="3">
    <source>
        <dbReference type="ARBA" id="ARBA00023015"/>
    </source>
</evidence>